<keyword evidence="2" id="KW-1133">Transmembrane helix</keyword>
<dbReference type="OrthoDB" id="494673at2759"/>
<name>L8GGM2_ACACF</name>
<dbReference type="RefSeq" id="XP_004334012.1">
    <property type="nucleotide sequence ID" value="XM_004333964.1"/>
</dbReference>
<feature type="compositionally biased region" description="Basic residues" evidence="1">
    <location>
        <begin position="359"/>
        <end position="372"/>
    </location>
</feature>
<dbReference type="EMBL" id="KB008142">
    <property type="protein sequence ID" value="ELR11999.1"/>
    <property type="molecule type" value="Genomic_DNA"/>
</dbReference>
<dbReference type="Proteomes" id="UP000011083">
    <property type="component" value="Unassembled WGS sequence"/>
</dbReference>
<dbReference type="STRING" id="1257118.L8GGM2"/>
<evidence type="ECO:0000256" key="1">
    <source>
        <dbReference type="SAM" id="MobiDB-lite"/>
    </source>
</evidence>
<feature type="region of interest" description="Disordered" evidence="1">
    <location>
        <begin position="315"/>
        <end position="372"/>
    </location>
</feature>
<keyword evidence="2" id="KW-0812">Transmembrane</keyword>
<gene>
    <name evidence="3" type="ORF">ACA1_344690</name>
</gene>
<accession>L8GGM2</accession>
<feature type="compositionally biased region" description="Basic and acidic residues" evidence="1">
    <location>
        <begin position="317"/>
        <end position="329"/>
    </location>
</feature>
<dbReference type="AlphaFoldDB" id="L8GGM2"/>
<sequence>SALYYALVLGALAYTASTIVYHKGYLEYEPHIVGGLSLHLTRQHHASEAGHPPDLIDTRLLTYCRQSSDSAHDAKPCLIWDDDDILVQRGTHAALITTRVQRYLEKRVCGPTEVSCGAIWEEVSHDDYFIADTENFELGVYHSMQAPHFFEESGHSHAFAEGNLHMKGRRQGGAEEFPEGECDHFKLTELLAAADVTLNDLSDAPGQERKPLRASGLILHADLAYNNIRCDGKLKCAFGQGDISYRYRIYRVPESNSEMVEVKKLNDTHRVRSVKQGIQVLIVNLCSGLGMMAIATVVVDAIAIYVLPKKTTYFSHNGKEKTSTGETTKRKSKKPSEAAVDSKPVGEEQEGEGEGKGQLRQRKAKTARHADE</sequence>
<proteinExistence type="predicted"/>
<feature type="non-terminal residue" evidence="3">
    <location>
        <position position="1"/>
    </location>
</feature>
<evidence type="ECO:0000313" key="4">
    <source>
        <dbReference type="Proteomes" id="UP000011083"/>
    </source>
</evidence>
<evidence type="ECO:0000313" key="3">
    <source>
        <dbReference type="EMBL" id="ELR11999.1"/>
    </source>
</evidence>
<dbReference type="GeneID" id="14912478"/>
<reference evidence="3 4" key="1">
    <citation type="journal article" date="2013" name="Genome Biol.">
        <title>Genome of Acanthamoeba castellanii highlights extensive lateral gene transfer and early evolution of tyrosine kinase signaling.</title>
        <authorList>
            <person name="Clarke M."/>
            <person name="Lohan A.J."/>
            <person name="Liu B."/>
            <person name="Lagkouvardos I."/>
            <person name="Roy S."/>
            <person name="Zafar N."/>
            <person name="Bertelli C."/>
            <person name="Schilde C."/>
            <person name="Kianianmomeni A."/>
            <person name="Burglin T.R."/>
            <person name="Frech C."/>
            <person name="Turcotte B."/>
            <person name="Kopec K.O."/>
            <person name="Synnott J.M."/>
            <person name="Choo C."/>
            <person name="Paponov I."/>
            <person name="Finkler A."/>
            <person name="Soon Heng Tan C."/>
            <person name="Hutchins A.P."/>
            <person name="Weinmeier T."/>
            <person name="Rattei T."/>
            <person name="Chu J.S."/>
            <person name="Gimenez G."/>
            <person name="Irimia M."/>
            <person name="Rigden D.J."/>
            <person name="Fitzpatrick D.A."/>
            <person name="Lorenzo-Morales J."/>
            <person name="Bateman A."/>
            <person name="Chiu C.H."/>
            <person name="Tang P."/>
            <person name="Hegemann P."/>
            <person name="Fromm H."/>
            <person name="Raoult D."/>
            <person name="Greub G."/>
            <person name="Miranda-Saavedra D."/>
            <person name="Chen N."/>
            <person name="Nash P."/>
            <person name="Ginger M.L."/>
            <person name="Horn M."/>
            <person name="Schaap P."/>
            <person name="Caler L."/>
            <person name="Loftus B."/>
        </authorList>
    </citation>
    <scope>NUCLEOTIDE SEQUENCE [LARGE SCALE GENOMIC DNA]</scope>
    <source>
        <strain evidence="3 4">Neff</strain>
    </source>
</reference>
<evidence type="ECO:0000256" key="2">
    <source>
        <dbReference type="SAM" id="Phobius"/>
    </source>
</evidence>
<keyword evidence="2" id="KW-0472">Membrane</keyword>
<organism evidence="3 4">
    <name type="scientific">Acanthamoeba castellanii (strain ATCC 30010 / Neff)</name>
    <dbReference type="NCBI Taxonomy" id="1257118"/>
    <lineage>
        <taxon>Eukaryota</taxon>
        <taxon>Amoebozoa</taxon>
        <taxon>Discosea</taxon>
        <taxon>Longamoebia</taxon>
        <taxon>Centramoebida</taxon>
        <taxon>Acanthamoebidae</taxon>
        <taxon>Acanthamoeba</taxon>
    </lineage>
</organism>
<protein>
    <submittedName>
        <fullName evidence="3">Uncharacterized protein</fullName>
    </submittedName>
</protein>
<keyword evidence="4" id="KW-1185">Reference proteome</keyword>
<dbReference type="VEuPathDB" id="AmoebaDB:ACA1_344690"/>
<dbReference type="KEGG" id="acan:ACA1_344690"/>
<feature type="transmembrane region" description="Helical" evidence="2">
    <location>
        <begin position="281"/>
        <end position="307"/>
    </location>
</feature>